<accession>A0A5N5JQQ4</accession>
<dbReference type="AlphaFoldDB" id="A0A5N5JQQ4"/>
<proteinExistence type="predicted"/>
<evidence type="ECO:0000256" key="2">
    <source>
        <dbReference type="SAM" id="SignalP"/>
    </source>
</evidence>
<gene>
    <name evidence="3" type="ORF">DKX38_026090</name>
</gene>
<sequence>MASKLGLLLASLAFLLLCSSHYCSASARLLNPVKPTSIEFGFDQACLLKPTFPLPENQETQTPPGSTPPELPMPLPPPTMTPPPPASFPPCQDEANLTPALPFPNFPFIPALPSVPLAPQFVDSGFTSPGIGDEDHRGGKLIMLEEIGEKSGSGGILGMPNGGGNGSGRFRNGGQFFISPQPILALILSTLVHLSFSSLSWRASICGARPVINRSNPNKNIGFKTTFE</sequence>
<reference evidence="4" key="1">
    <citation type="journal article" date="2019" name="Gigascience">
        <title>De novo genome assembly of the endangered Acer yangbiense, a plant species with extremely small populations endemic to Yunnan Province, China.</title>
        <authorList>
            <person name="Yang J."/>
            <person name="Wariss H.M."/>
            <person name="Tao L."/>
            <person name="Zhang R."/>
            <person name="Yun Q."/>
            <person name="Hollingsworth P."/>
            <person name="Dao Z."/>
            <person name="Luo G."/>
            <person name="Guo H."/>
            <person name="Ma Y."/>
            <person name="Sun W."/>
        </authorList>
    </citation>
    <scope>NUCLEOTIDE SEQUENCE [LARGE SCALE GENOMIC DNA]</scope>
    <source>
        <strain evidence="4">cv. br00</strain>
    </source>
</reference>
<protein>
    <submittedName>
        <fullName evidence="3">Uncharacterized protein</fullName>
    </submittedName>
</protein>
<organism evidence="3 4">
    <name type="scientific">Salix brachista</name>
    <dbReference type="NCBI Taxonomy" id="2182728"/>
    <lineage>
        <taxon>Eukaryota</taxon>
        <taxon>Viridiplantae</taxon>
        <taxon>Streptophyta</taxon>
        <taxon>Embryophyta</taxon>
        <taxon>Tracheophyta</taxon>
        <taxon>Spermatophyta</taxon>
        <taxon>Magnoliopsida</taxon>
        <taxon>eudicotyledons</taxon>
        <taxon>Gunneridae</taxon>
        <taxon>Pentapetalae</taxon>
        <taxon>rosids</taxon>
        <taxon>fabids</taxon>
        <taxon>Malpighiales</taxon>
        <taxon>Salicaceae</taxon>
        <taxon>Saliceae</taxon>
        <taxon>Salix</taxon>
    </lineage>
</organism>
<feature type="region of interest" description="Disordered" evidence="1">
    <location>
        <begin position="53"/>
        <end position="94"/>
    </location>
</feature>
<evidence type="ECO:0000256" key="1">
    <source>
        <dbReference type="SAM" id="MobiDB-lite"/>
    </source>
</evidence>
<dbReference type="EMBL" id="VDCV01000016">
    <property type="protein sequence ID" value="KAB5521771.1"/>
    <property type="molecule type" value="Genomic_DNA"/>
</dbReference>
<comment type="caution">
    <text evidence="3">The sequence shown here is derived from an EMBL/GenBank/DDBJ whole genome shotgun (WGS) entry which is preliminary data.</text>
</comment>
<keyword evidence="2" id="KW-0732">Signal</keyword>
<name>A0A5N5JQQ4_9ROSI</name>
<feature type="signal peptide" evidence="2">
    <location>
        <begin position="1"/>
        <end position="25"/>
    </location>
</feature>
<evidence type="ECO:0000313" key="3">
    <source>
        <dbReference type="EMBL" id="KAB5521771.1"/>
    </source>
</evidence>
<dbReference type="Proteomes" id="UP000326939">
    <property type="component" value="Chromosome 16"/>
</dbReference>
<feature type="chain" id="PRO_5024449046" evidence="2">
    <location>
        <begin position="26"/>
        <end position="228"/>
    </location>
</feature>
<evidence type="ECO:0000313" key="4">
    <source>
        <dbReference type="Proteomes" id="UP000326939"/>
    </source>
</evidence>
<feature type="compositionally biased region" description="Pro residues" evidence="1">
    <location>
        <begin position="65"/>
        <end position="88"/>
    </location>
</feature>
<keyword evidence="4" id="KW-1185">Reference proteome</keyword>